<evidence type="ECO:0000256" key="12">
    <source>
        <dbReference type="ARBA" id="ARBA00030193"/>
    </source>
</evidence>
<evidence type="ECO:0000256" key="10">
    <source>
        <dbReference type="ARBA" id="ARBA00022842"/>
    </source>
</evidence>
<keyword evidence="11 14" id="KW-0289">Folate biosynthesis</keyword>
<dbReference type="GO" id="GO:0004156">
    <property type="term" value="F:dihydropteroate synthase activity"/>
    <property type="evidence" value="ECO:0007669"/>
    <property type="project" value="UniProtKB-EC"/>
</dbReference>
<evidence type="ECO:0000256" key="13">
    <source>
        <dbReference type="ARBA" id="ARBA00053449"/>
    </source>
</evidence>
<dbReference type="InterPro" id="IPR011005">
    <property type="entry name" value="Dihydropteroate_synth-like_sf"/>
</dbReference>
<dbReference type="GO" id="GO:0046872">
    <property type="term" value="F:metal ion binding"/>
    <property type="evidence" value="ECO:0007669"/>
    <property type="project" value="UniProtKB-KW"/>
</dbReference>
<evidence type="ECO:0000256" key="2">
    <source>
        <dbReference type="ARBA" id="ARBA00001946"/>
    </source>
</evidence>
<evidence type="ECO:0000256" key="7">
    <source>
        <dbReference type="ARBA" id="ARBA00016919"/>
    </source>
</evidence>
<dbReference type="PANTHER" id="PTHR20941:SF1">
    <property type="entry name" value="FOLIC ACID SYNTHESIS PROTEIN FOL1"/>
    <property type="match status" value="1"/>
</dbReference>
<name>A0AA94EFF8_9GAMM</name>
<evidence type="ECO:0000313" key="16">
    <source>
        <dbReference type="EMBL" id="RUO44843.1"/>
    </source>
</evidence>
<dbReference type="RefSeq" id="WP_126819237.1">
    <property type="nucleotide sequence ID" value="NZ_PIPS01000001.1"/>
</dbReference>
<protein>
    <recommendedName>
        <fullName evidence="7 14">Dihydropteroate synthase</fullName>
        <shortName evidence="14">DHPS</shortName>
        <ecNumber evidence="6 14">2.5.1.15</ecNumber>
    </recommendedName>
    <alternativeName>
        <fullName evidence="12 14">Dihydropteroate pyrophosphorylase</fullName>
    </alternativeName>
</protein>
<dbReference type="InterPro" id="IPR000489">
    <property type="entry name" value="Pterin-binding_dom"/>
</dbReference>
<evidence type="ECO:0000256" key="4">
    <source>
        <dbReference type="ARBA" id="ARBA00009503"/>
    </source>
</evidence>
<comment type="caution">
    <text evidence="16">The sequence shown here is derived from an EMBL/GenBank/DDBJ whole genome shotgun (WGS) entry which is preliminary data.</text>
</comment>
<dbReference type="FunFam" id="3.20.20.20:FF:000004">
    <property type="entry name" value="Dihydropteroate synthase"/>
    <property type="match status" value="1"/>
</dbReference>
<dbReference type="PROSITE" id="PS00792">
    <property type="entry name" value="DHPS_1"/>
    <property type="match status" value="1"/>
</dbReference>
<dbReference type="EMBL" id="PIPS01000001">
    <property type="protein sequence ID" value="RUO44843.1"/>
    <property type="molecule type" value="Genomic_DNA"/>
</dbReference>
<evidence type="ECO:0000256" key="5">
    <source>
        <dbReference type="ARBA" id="ARBA00011738"/>
    </source>
</evidence>
<comment type="similarity">
    <text evidence="4 14">Belongs to the DHPS family.</text>
</comment>
<evidence type="ECO:0000256" key="1">
    <source>
        <dbReference type="ARBA" id="ARBA00000012"/>
    </source>
</evidence>
<evidence type="ECO:0000256" key="9">
    <source>
        <dbReference type="ARBA" id="ARBA00022723"/>
    </source>
</evidence>
<dbReference type="PROSITE" id="PS00793">
    <property type="entry name" value="DHPS_2"/>
    <property type="match status" value="1"/>
</dbReference>
<dbReference type="GO" id="GO:0046656">
    <property type="term" value="P:folic acid biosynthetic process"/>
    <property type="evidence" value="ECO:0007669"/>
    <property type="project" value="UniProtKB-KW"/>
</dbReference>
<dbReference type="Pfam" id="PF00809">
    <property type="entry name" value="Pterin_bind"/>
    <property type="match status" value="1"/>
</dbReference>
<proteinExistence type="inferred from homology"/>
<comment type="pathway">
    <text evidence="3 14">Cofactor biosynthesis; tetrahydrofolate biosynthesis; 7,8-dihydrofolate from 2-amino-4-hydroxy-6-hydroxymethyl-7,8-dihydropteridine diphosphate and 4-aminobenzoate: step 1/2.</text>
</comment>
<dbReference type="NCBIfam" id="TIGR01496">
    <property type="entry name" value="DHPS"/>
    <property type="match status" value="1"/>
</dbReference>
<evidence type="ECO:0000256" key="11">
    <source>
        <dbReference type="ARBA" id="ARBA00022909"/>
    </source>
</evidence>
<gene>
    <name evidence="16" type="primary">folP</name>
    <name evidence="16" type="ORF">CWE23_02070</name>
</gene>
<dbReference type="GO" id="GO:0046654">
    <property type="term" value="P:tetrahydrofolate biosynthetic process"/>
    <property type="evidence" value="ECO:0007669"/>
    <property type="project" value="TreeGrafter"/>
</dbReference>
<evidence type="ECO:0000256" key="3">
    <source>
        <dbReference type="ARBA" id="ARBA00004763"/>
    </source>
</evidence>
<dbReference type="SUPFAM" id="SSF51717">
    <property type="entry name" value="Dihydropteroate synthetase-like"/>
    <property type="match status" value="1"/>
</dbReference>
<organism evidence="16 17">
    <name type="scientific">Idiomarina aquatica</name>
    <dbReference type="NCBI Taxonomy" id="1327752"/>
    <lineage>
        <taxon>Bacteria</taxon>
        <taxon>Pseudomonadati</taxon>
        <taxon>Pseudomonadota</taxon>
        <taxon>Gammaproteobacteria</taxon>
        <taxon>Alteromonadales</taxon>
        <taxon>Idiomarinaceae</taxon>
        <taxon>Idiomarina</taxon>
    </lineage>
</organism>
<evidence type="ECO:0000256" key="14">
    <source>
        <dbReference type="RuleBase" id="RU361205"/>
    </source>
</evidence>
<dbReference type="Proteomes" id="UP000286680">
    <property type="component" value="Unassembled WGS sequence"/>
</dbReference>
<dbReference type="AlphaFoldDB" id="A0AA94EFF8"/>
<feature type="domain" description="Pterin-binding" evidence="15">
    <location>
        <begin position="8"/>
        <end position="260"/>
    </location>
</feature>
<dbReference type="InterPro" id="IPR006390">
    <property type="entry name" value="DHP_synth_dom"/>
</dbReference>
<accession>A0AA94EFF8</accession>
<dbReference type="PROSITE" id="PS50972">
    <property type="entry name" value="PTERIN_BINDING"/>
    <property type="match status" value="1"/>
</dbReference>
<evidence type="ECO:0000259" key="15">
    <source>
        <dbReference type="PROSITE" id="PS50972"/>
    </source>
</evidence>
<keyword evidence="9 14" id="KW-0479">Metal-binding</keyword>
<sequence>MSKQTKHLRVMGILNVTPDSFSDGGRHHTVAKAVDHAARLLDEGADILDVGGESTRPGAEAVATEEELARVIPVVEAIKQRFDAFVSVDTTKAAVMRESIAVGADMINDVCALQQPGALQAVADSEVELCLMHMQGEPRTMQHEPRYDDVVCDVKAFLQRRIAACEEAGIERQRLWLDPGFGFGKSMRHNYQMLQRLQAFHELQLPLLIGMSRKSMIGHVTGRAVDERLAGSIAAATIAALKGARIIRVHDVKETVDAMKVVAATLEGDYL</sequence>
<dbReference type="EC" id="2.5.1.15" evidence="6 14"/>
<dbReference type="GO" id="GO:0005829">
    <property type="term" value="C:cytosol"/>
    <property type="evidence" value="ECO:0007669"/>
    <property type="project" value="TreeGrafter"/>
</dbReference>
<comment type="subunit">
    <text evidence="5">Homodimer.</text>
</comment>
<dbReference type="InterPro" id="IPR045031">
    <property type="entry name" value="DHP_synth-like"/>
</dbReference>
<evidence type="ECO:0000256" key="8">
    <source>
        <dbReference type="ARBA" id="ARBA00022679"/>
    </source>
</evidence>
<evidence type="ECO:0000313" key="17">
    <source>
        <dbReference type="Proteomes" id="UP000286680"/>
    </source>
</evidence>
<comment type="function">
    <text evidence="13 14">Catalyzes the condensation of para-aminobenzoate (pABA) with 6-hydroxymethyl-7,8-dihydropterin diphosphate (DHPt-PP) to form 7,8-dihydropteroate (H2Pte), the immediate precursor of folate derivatives.</text>
</comment>
<keyword evidence="10 14" id="KW-0460">Magnesium</keyword>
<comment type="catalytic activity">
    <reaction evidence="1">
        <text>(7,8-dihydropterin-6-yl)methyl diphosphate + 4-aminobenzoate = 7,8-dihydropteroate + diphosphate</text>
        <dbReference type="Rhea" id="RHEA:19949"/>
        <dbReference type="ChEBI" id="CHEBI:17836"/>
        <dbReference type="ChEBI" id="CHEBI:17839"/>
        <dbReference type="ChEBI" id="CHEBI:33019"/>
        <dbReference type="ChEBI" id="CHEBI:72950"/>
        <dbReference type="EC" id="2.5.1.15"/>
    </reaction>
</comment>
<dbReference type="Gene3D" id="3.20.20.20">
    <property type="entry name" value="Dihydropteroate synthase-like"/>
    <property type="match status" value="1"/>
</dbReference>
<keyword evidence="8 14" id="KW-0808">Transferase</keyword>
<dbReference type="PANTHER" id="PTHR20941">
    <property type="entry name" value="FOLATE SYNTHESIS PROTEINS"/>
    <property type="match status" value="1"/>
</dbReference>
<reference evidence="17" key="1">
    <citation type="journal article" date="2018" name="Front. Microbiol.">
        <title>Genome-Based Analysis Reveals the Taxonomy and Diversity of the Family Idiomarinaceae.</title>
        <authorList>
            <person name="Liu Y."/>
            <person name="Lai Q."/>
            <person name="Shao Z."/>
        </authorList>
    </citation>
    <scope>NUCLEOTIDE SEQUENCE [LARGE SCALE GENOMIC DNA]</scope>
    <source>
        <strain evidence="17">SN-14</strain>
    </source>
</reference>
<keyword evidence="17" id="KW-1185">Reference proteome</keyword>
<comment type="cofactor">
    <cofactor evidence="2 14">
        <name>Mg(2+)</name>
        <dbReference type="ChEBI" id="CHEBI:18420"/>
    </cofactor>
</comment>
<evidence type="ECO:0000256" key="6">
    <source>
        <dbReference type="ARBA" id="ARBA00012458"/>
    </source>
</evidence>
<dbReference type="CDD" id="cd00739">
    <property type="entry name" value="DHPS"/>
    <property type="match status" value="1"/>
</dbReference>